<reference evidence="6" key="1">
    <citation type="submission" date="2018-02" db="EMBL/GenBank/DDBJ databases">
        <authorList>
            <person name="Kim S.-K."/>
            <person name="Jung H.-I."/>
            <person name="Lee S.-W."/>
        </authorList>
    </citation>
    <scope>NUCLEOTIDE SEQUENCE</scope>
    <source>
        <strain evidence="6">SK3146</strain>
    </source>
</reference>
<dbReference type="PANTHER" id="PTHR46847">
    <property type="entry name" value="D-ALLOSE-BINDING PERIPLASMIC PROTEIN-RELATED"/>
    <property type="match status" value="1"/>
</dbReference>
<dbReference type="Gene3D" id="3.40.50.2300">
    <property type="match status" value="2"/>
</dbReference>
<keyword evidence="7" id="KW-1185">Reference proteome</keyword>
<gene>
    <name evidence="6" type="primary">alsB</name>
    <name evidence="6" type="ORF">SK3146_05044</name>
</gene>
<feature type="chain" id="PRO_5046132463" evidence="4">
    <location>
        <begin position="32"/>
        <end position="331"/>
    </location>
</feature>
<feature type="domain" description="Periplasmic binding protein" evidence="5">
    <location>
        <begin position="46"/>
        <end position="299"/>
    </location>
</feature>
<dbReference type="Pfam" id="PF13407">
    <property type="entry name" value="Peripla_BP_4"/>
    <property type="match status" value="1"/>
</dbReference>
<evidence type="ECO:0000313" key="6">
    <source>
        <dbReference type="EMBL" id="UQZ85755.1"/>
    </source>
</evidence>
<name>A0ABY4RU26_9BACL</name>
<proteinExistence type="inferred from homology"/>
<organism evidence="6 7">
    <name type="scientific">Paenibacillus konkukensis</name>
    <dbReference type="NCBI Taxonomy" id="2020716"/>
    <lineage>
        <taxon>Bacteria</taxon>
        <taxon>Bacillati</taxon>
        <taxon>Bacillota</taxon>
        <taxon>Bacilli</taxon>
        <taxon>Bacillales</taxon>
        <taxon>Paenibacillaceae</taxon>
        <taxon>Paenibacillus</taxon>
    </lineage>
</organism>
<evidence type="ECO:0000256" key="3">
    <source>
        <dbReference type="ARBA" id="ARBA00022729"/>
    </source>
</evidence>
<keyword evidence="3 4" id="KW-0732">Signal</keyword>
<dbReference type="Proteomes" id="UP001057134">
    <property type="component" value="Chromosome"/>
</dbReference>
<accession>A0ABY4RU26</accession>
<dbReference type="SUPFAM" id="SSF53822">
    <property type="entry name" value="Periplasmic binding protein-like I"/>
    <property type="match status" value="1"/>
</dbReference>
<evidence type="ECO:0000259" key="5">
    <source>
        <dbReference type="Pfam" id="PF13407"/>
    </source>
</evidence>
<evidence type="ECO:0000256" key="1">
    <source>
        <dbReference type="ARBA" id="ARBA00004196"/>
    </source>
</evidence>
<sequence>MITRGAVSSVIRRRIILLALVALPALLPACASDSEPAEAGQIKNVTLLMKSKSGDYWKTVKMGAEAAAKEFSVELRVEGPDDEGDVNGQIELLNRSVKDGMDALVLAASDYDALGAAVDRMGLPRVPVIAIDSEAGSSRIKSFIGIDNVDAGQKAGKKLIELTGGSSRIAVISFGKGGRNAEQRERGLRDALRAAPGVLAGATQYCSGSAERCGELAALLLQREQADGIVALDAAASLGVAAETERLGFAGKVKIVTFDNTPEDIEYLQEGIIQATIVQNPFSMGYLGVKYAVDAMNGKRNPAFMDTGTKVIDQENMFWLDNQKLLFPFVK</sequence>
<feature type="signal peptide" evidence="4">
    <location>
        <begin position="1"/>
        <end position="31"/>
    </location>
</feature>
<dbReference type="InterPro" id="IPR025997">
    <property type="entry name" value="SBP_2_dom"/>
</dbReference>
<reference evidence="6" key="2">
    <citation type="journal article" date="2021" name="J Anim Sci Technol">
        <title>Complete genome sequence of Paenibacillus konkukensis sp. nov. SK3146 as a potential probiotic strain.</title>
        <authorList>
            <person name="Jung H.I."/>
            <person name="Park S."/>
            <person name="Niu K.M."/>
            <person name="Lee S.W."/>
            <person name="Kothari D."/>
            <person name="Yi K.J."/>
            <person name="Kim S.K."/>
        </authorList>
    </citation>
    <scope>NUCLEOTIDE SEQUENCE</scope>
    <source>
        <strain evidence="6">SK3146</strain>
    </source>
</reference>
<dbReference type="EMBL" id="CP027059">
    <property type="protein sequence ID" value="UQZ85755.1"/>
    <property type="molecule type" value="Genomic_DNA"/>
</dbReference>
<evidence type="ECO:0000313" key="7">
    <source>
        <dbReference type="Proteomes" id="UP001057134"/>
    </source>
</evidence>
<dbReference type="InterPro" id="IPR028082">
    <property type="entry name" value="Peripla_BP_I"/>
</dbReference>
<dbReference type="PANTHER" id="PTHR46847:SF1">
    <property type="entry name" value="D-ALLOSE-BINDING PERIPLASMIC PROTEIN-RELATED"/>
    <property type="match status" value="1"/>
</dbReference>
<protein>
    <submittedName>
        <fullName evidence="6">D-allose-binding periplasmic protein</fullName>
    </submittedName>
</protein>
<dbReference type="RefSeq" id="WP_249861355.1">
    <property type="nucleotide sequence ID" value="NZ_CP027059.1"/>
</dbReference>
<comment type="subcellular location">
    <subcellularLocation>
        <location evidence="1">Cell envelope</location>
    </subcellularLocation>
</comment>
<comment type="similarity">
    <text evidence="2">Belongs to the bacterial solute-binding protein 2 family.</text>
</comment>
<evidence type="ECO:0000256" key="4">
    <source>
        <dbReference type="SAM" id="SignalP"/>
    </source>
</evidence>
<evidence type="ECO:0000256" key="2">
    <source>
        <dbReference type="ARBA" id="ARBA00007639"/>
    </source>
</evidence>